<reference evidence="3" key="3">
    <citation type="submission" date="2020-12" db="UniProtKB">
        <authorList>
            <consortium name="EnsemblPlants"/>
        </authorList>
    </citation>
    <scope>IDENTIFICATION</scope>
</reference>
<evidence type="ECO:0000313" key="2">
    <source>
        <dbReference type="EMBL" id="PNR41996.1"/>
    </source>
</evidence>
<reference evidence="2 4" key="1">
    <citation type="journal article" date="2008" name="Science">
        <title>The Physcomitrella genome reveals evolutionary insights into the conquest of land by plants.</title>
        <authorList>
            <person name="Rensing S."/>
            <person name="Lang D."/>
            <person name="Zimmer A."/>
            <person name="Terry A."/>
            <person name="Salamov A."/>
            <person name="Shapiro H."/>
            <person name="Nishiyama T."/>
            <person name="Perroud P.-F."/>
            <person name="Lindquist E."/>
            <person name="Kamisugi Y."/>
            <person name="Tanahashi T."/>
            <person name="Sakakibara K."/>
            <person name="Fujita T."/>
            <person name="Oishi K."/>
            <person name="Shin-I T."/>
            <person name="Kuroki Y."/>
            <person name="Toyoda A."/>
            <person name="Suzuki Y."/>
            <person name="Hashimoto A."/>
            <person name="Yamaguchi K."/>
            <person name="Sugano A."/>
            <person name="Kohara Y."/>
            <person name="Fujiyama A."/>
            <person name="Anterola A."/>
            <person name="Aoki S."/>
            <person name="Ashton N."/>
            <person name="Barbazuk W.B."/>
            <person name="Barker E."/>
            <person name="Bennetzen J."/>
            <person name="Bezanilla M."/>
            <person name="Blankenship R."/>
            <person name="Cho S.H."/>
            <person name="Dutcher S."/>
            <person name="Estelle M."/>
            <person name="Fawcett J.A."/>
            <person name="Gundlach H."/>
            <person name="Hanada K."/>
            <person name="Heyl A."/>
            <person name="Hicks K.A."/>
            <person name="Hugh J."/>
            <person name="Lohr M."/>
            <person name="Mayer K."/>
            <person name="Melkozernov A."/>
            <person name="Murata T."/>
            <person name="Nelson D."/>
            <person name="Pils B."/>
            <person name="Prigge M."/>
            <person name="Reiss B."/>
            <person name="Renner T."/>
            <person name="Rombauts S."/>
            <person name="Rushton P."/>
            <person name="Sanderfoot A."/>
            <person name="Schween G."/>
            <person name="Shiu S.-H."/>
            <person name="Stueber K."/>
            <person name="Theodoulou F.L."/>
            <person name="Tu H."/>
            <person name="Van de Peer Y."/>
            <person name="Verrier P.J."/>
            <person name="Waters E."/>
            <person name="Wood A."/>
            <person name="Yang L."/>
            <person name="Cove D."/>
            <person name="Cuming A."/>
            <person name="Hasebe M."/>
            <person name="Lucas S."/>
            <person name="Mishler D.B."/>
            <person name="Reski R."/>
            <person name="Grigoriev I."/>
            <person name="Quatrano R.S."/>
            <person name="Boore J.L."/>
        </authorList>
    </citation>
    <scope>NUCLEOTIDE SEQUENCE [LARGE SCALE GENOMIC DNA]</scope>
    <source>
        <strain evidence="3 4">cv. Gransden 2004</strain>
    </source>
</reference>
<dbReference type="Gramene" id="Pp3c13_1230V3.1">
    <property type="protein sequence ID" value="PAC:32931633.CDS.1"/>
    <property type="gene ID" value="Pp3c13_1230"/>
</dbReference>
<dbReference type="PROSITE" id="PS00108">
    <property type="entry name" value="PROTEIN_KINASE_ST"/>
    <property type="match status" value="1"/>
</dbReference>
<dbReference type="InterPro" id="IPR000719">
    <property type="entry name" value="Prot_kinase_dom"/>
</dbReference>
<feature type="domain" description="Protein kinase" evidence="1">
    <location>
        <begin position="1"/>
        <end position="85"/>
    </location>
</feature>
<dbReference type="SUPFAM" id="SSF56112">
    <property type="entry name" value="Protein kinase-like (PK-like)"/>
    <property type="match status" value="1"/>
</dbReference>
<dbReference type="PROSITE" id="PS50011">
    <property type="entry name" value="PROTEIN_KINASE_DOM"/>
    <property type="match status" value="1"/>
</dbReference>
<accession>A0A2K1JKV3</accession>
<protein>
    <recommendedName>
        <fullName evidence="1">Protein kinase domain-containing protein</fullName>
    </recommendedName>
</protein>
<name>A0A2K1JKV3_PHYPA</name>
<evidence type="ECO:0000313" key="4">
    <source>
        <dbReference type="Proteomes" id="UP000006727"/>
    </source>
</evidence>
<proteinExistence type="predicted"/>
<gene>
    <name evidence="2" type="ORF">PHYPA_016825</name>
</gene>
<keyword evidence="4" id="KW-1185">Reference proteome</keyword>
<dbReference type="InterPro" id="IPR008271">
    <property type="entry name" value="Ser/Thr_kinase_AS"/>
</dbReference>
<dbReference type="Pfam" id="PF00069">
    <property type="entry name" value="Pkinase"/>
    <property type="match status" value="1"/>
</dbReference>
<dbReference type="Gene3D" id="1.10.510.10">
    <property type="entry name" value="Transferase(Phosphotransferase) domain 1"/>
    <property type="match status" value="1"/>
</dbReference>
<evidence type="ECO:0000313" key="3">
    <source>
        <dbReference type="EnsemblPlants" id="PAC:32931633.CDS.1"/>
    </source>
</evidence>
<dbReference type="GO" id="GO:0005524">
    <property type="term" value="F:ATP binding"/>
    <property type="evidence" value="ECO:0007669"/>
    <property type="project" value="InterPro"/>
</dbReference>
<reference evidence="2 4" key="2">
    <citation type="journal article" date="2018" name="Plant J.">
        <title>The Physcomitrella patens chromosome-scale assembly reveals moss genome structure and evolution.</title>
        <authorList>
            <person name="Lang D."/>
            <person name="Ullrich K.K."/>
            <person name="Murat F."/>
            <person name="Fuchs J."/>
            <person name="Jenkins J."/>
            <person name="Haas F.B."/>
            <person name="Piednoel M."/>
            <person name="Gundlach H."/>
            <person name="Van Bel M."/>
            <person name="Meyberg R."/>
            <person name="Vives C."/>
            <person name="Morata J."/>
            <person name="Symeonidi A."/>
            <person name="Hiss M."/>
            <person name="Muchero W."/>
            <person name="Kamisugi Y."/>
            <person name="Saleh O."/>
            <person name="Blanc G."/>
            <person name="Decker E.L."/>
            <person name="van Gessel N."/>
            <person name="Grimwood J."/>
            <person name="Hayes R.D."/>
            <person name="Graham S.W."/>
            <person name="Gunter L.E."/>
            <person name="McDaniel S.F."/>
            <person name="Hoernstein S.N.W."/>
            <person name="Larsson A."/>
            <person name="Li F.W."/>
            <person name="Perroud P.F."/>
            <person name="Phillips J."/>
            <person name="Ranjan P."/>
            <person name="Rokshar D.S."/>
            <person name="Rothfels C.J."/>
            <person name="Schneider L."/>
            <person name="Shu S."/>
            <person name="Stevenson D.W."/>
            <person name="Thummler F."/>
            <person name="Tillich M."/>
            <person name="Villarreal Aguilar J.C."/>
            <person name="Widiez T."/>
            <person name="Wong G.K."/>
            <person name="Wymore A."/>
            <person name="Zhang Y."/>
            <person name="Zimmer A.D."/>
            <person name="Quatrano R.S."/>
            <person name="Mayer K.F.X."/>
            <person name="Goodstein D."/>
            <person name="Casacuberta J.M."/>
            <person name="Vandepoele K."/>
            <person name="Reski R."/>
            <person name="Cuming A.C."/>
            <person name="Tuskan G.A."/>
            <person name="Maumus F."/>
            <person name="Salse J."/>
            <person name="Schmutz J."/>
            <person name="Rensing S.A."/>
        </authorList>
    </citation>
    <scope>NUCLEOTIDE SEQUENCE [LARGE SCALE GENOMIC DNA]</scope>
    <source>
        <strain evidence="3 4">cv. Gransden 2004</strain>
    </source>
</reference>
<dbReference type="AlphaFoldDB" id="A0A2K1JKV3"/>
<dbReference type="EMBL" id="ABEU02000013">
    <property type="protein sequence ID" value="PNR41996.1"/>
    <property type="molecule type" value="Genomic_DNA"/>
</dbReference>
<dbReference type="GO" id="GO:0004672">
    <property type="term" value="F:protein kinase activity"/>
    <property type="evidence" value="ECO:0007669"/>
    <property type="project" value="InterPro"/>
</dbReference>
<organism evidence="2">
    <name type="scientific">Physcomitrium patens</name>
    <name type="common">Spreading-leaved earth moss</name>
    <name type="synonym">Physcomitrella patens</name>
    <dbReference type="NCBI Taxonomy" id="3218"/>
    <lineage>
        <taxon>Eukaryota</taxon>
        <taxon>Viridiplantae</taxon>
        <taxon>Streptophyta</taxon>
        <taxon>Embryophyta</taxon>
        <taxon>Bryophyta</taxon>
        <taxon>Bryophytina</taxon>
        <taxon>Bryopsida</taxon>
        <taxon>Funariidae</taxon>
        <taxon>Funariales</taxon>
        <taxon>Funariaceae</taxon>
        <taxon>Physcomitrium</taxon>
    </lineage>
</organism>
<evidence type="ECO:0000259" key="1">
    <source>
        <dbReference type="PROSITE" id="PS50011"/>
    </source>
</evidence>
<dbReference type="EnsemblPlants" id="Pp3c13_1230V3.1">
    <property type="protein sequence ID" value="PAC:32931633.CDS.1"/>
    <property type="gene ID" value="Pp3c13_1230"/>
</dbReference>
<dbReference type="InterPro" id="IPR011009">
    <property type="entry name" value="Kinase-like_dom_sf"/>
</dbReference>
<sequence>MSMQNRLQNYNLDAPFSNFVAIDIILQLPKDMLCLHSKDIVHNDLKLDNVLVKLKNIENRYVHMKLIDFKISKTKKNSCLLKHLI</sequence>
<dbReference type="Proteomes" id="UP000006727">
    <property type="component" value="Chromosome 13"/>
</dbReference>